<dbReference type="Proteomes" id="UP000668403">
    <property type="component" value="Unassembled WGS sequence"/>
</dbReference>
<dbReference type="Gene3D" id="3.40.350.10">
    <property type="entry name" value="Creatinase/prolidase N-terminal domain"/>
    <property type="match status" value="1"/>
</dbReference>
<evidence type="ECO:0000259" key="1">
    <source>
        <dbReference type="Pfam" id="PF00557"/>
    </source>
</evidence>
<comment type="caution">
    <text evidence="3">The sequence shown here is derived from an EMBL/GenBank/DDBJ whole genome shotgun (WGS) entry which is preliminary data.</text>
</comment>
<dbReference type="InterPro" id="IPR036005">
    <property type="entry name" value="Creatinase/aminopeptidase-like"/>
</dbReference>
<proteinExistence type="predicted"/>
<dbReference type="SUPFAM" id="SSF55920">
    <property type="entry name" value="Creatinase/aminopeptidase"/>
    <property type="match status" value="1"/>
</dbReference>
<dbReference type="RefSeq" id="WP_208236751.1">
    <property type="nucleotide sequence ID" value="NZ_BAAAQU010000001.1"/>
</dbReference>
<dbReference type="SUPFAM" id="SSF53092">
    <property type="entry name" value="Creatinase/prolidase N-terminal domain"/>
    <property type="match status" value="1"/>
</dbReference>
<dbReference type="InterPro" id="IPR029149">
    <property type="entry name" value="Creatin/AminoP/Spt16_N"/>
</dbReference>
<reference evidence="3" key="1">
    <citation type="submission" date="2021-03" db="EMBL/GenBank/DDBJ databases">
        <title>Leucobacter chromiisoli sp. nov., isolated from chromium-containing soil of chemical plant.</title>
        <authorList>
            <person name="Xu Z."/>
        </authorList>
    </citation>
    <scope>NUCLEOTIDE SEQUENCE</scope>
    <source>
        <strain evidence="3">K 70/01</strain>
    </source>
</reference>
<organism evidence="3 4">
    <name type="scientific">Leucobacter tardus</name>
    <dbReference type="NCBI Taxonomy" id="501483"/>
    <lineage>
        <taxon>Bacteria</taxon>
        <taxon>Bacillati</taxon>
        <taxon>Actinomycetota</taxon>
        <taxon>Actinomycetes</taxon>
        <taxon>Micrococcales</taxon>
        <taxon>Microbacteriaceae</taxon>
        <taxon>Leucobacter</taxon>
    </lineage>
</organism>
<sequence length="399" mass="43769">MAEIVVERAEYESRINRVREALVRDGFDGILVVDPANLYYLTGYNAWSFYMPQALYVPVGGDVTLMMREMDAVGAHRTAVVGASWVLGYPETYVHQQDRHPMTWCAEQLVATHRILPGTRRIAYEGDAHFFSPRSFRAFADAVTAAMPGIELVDSHELVNWVRVVKSDTEIDIMRRAGVIASEAMRVGIEAIDEGVSQAELAALILAQQARGVPGSEGDYPAIMPMLPIGEGADTPHLTWTGKPLVRNEGVSIELAGVYRRYHAPLARTVALGTPSAELDRVAKVTVEGLQAALDAVRPGATAADPVLAWERVIAQHGLEKRSRLGYSVGVGYPPDWGEHTVSLRADDTTELQENMTFHMIAGMWMIGYGYELSETIRVSADGVEVLTDAPRRLIVRGA</sequence>
<evidence type="ECO:0000259" key="2">
    <source>
        <dbReference type="Pfam" id="PF01321"/>
    </source>
</evidence>
<feature type="domain" description="Creatinase N-terminal" evidence="2">
    <location>
        <begin position="14"/>
        <end position="165"/>
    </location>
</feature>
<evidence type="ECO:0000313" key="3">
    <source>
        <dbReference type="EMBL" id="MBO2988979.1"/>
    </source>
</evidence>
<keyword evidence="4" id="KW-1185">Reference proteome</keyword>
<name>A0A939TMA8_9MICO</name>
<feature type="domain" description="Peptidase M24" evidence="1">
    <location>
        <begin position="173"/>
        <end position="380"/>
    </location>
</feature>
<evidence type="ECO:0000313" key="4">
    <source>
        <dbReference type="Proteomes" id="UP000668403"/>
    </source>
</evidence>
<dbReference type="Pfam" id="PF00557">
    <property type="entry name" value="Peptidase_M24"/>
    <property type="match status" value="1"/>
</dbReference>
<dbReference type="PANTHER" id="PTHR46112">
    <property type="entry name" value="AMINOPEPTIDASE"/>
    <property type="match status" value="1"/>
</dbReference>
<dbReference type="AlphaFoldDB" id="A0A939TMA8"/>
<dbReference type="EMBL" id="JAGFBF010000001">
    <property type="protein sequence ID" value="MBO2988979.1"/>
    <property type="molecule type" value="Genomic_DNA"/>
</dbReference>
<dbReference type="InterPro" id="IPR000587">
    <property type="entry name" value="Creatinase_N"/>
</dbReference>
<dbReference type="PANTHER" id="PTHR46112:SF2">
    <property type="entry name" value="XAA-PRO AMINOPEPTIDASE P-RELATED"/>
    <property type="match status" value="1"/>
</dbReference>
<dbReference type="CDD" id="cd01066">
    <property type="entry name" value="APP_MetAP"/>
    <property type="match status" value="1"/>
</dbReference>
<gene>
    <name evidence="3" type="ORF">J4H85_03045</name>
</gene>
<dbReference type="Pfam" id="PF01321">
    <property type="entry name" value="Creatinase_N"/>
    <property type="match status" value="1"/>
</dbReference>
<dbReference type="InterPro" id="IPR000994">
    <property type="entry name" value="Pept_M24"/>
</dbReference>
<dbReference type="Gene3D" id="3.90.230.10">
    <property type="entry name" value="Creatinase/methionine aminopeptidase superfamily"/>
    <property type="match status" value="1"/>
</dbReference>
<dbReference type="InterPro" id="IPR050659">
    <property type="entry name" value="Peptidase_M24B"/>
</dbReference>
<protein>
    <submittedName>
        <fullName evidence="3">M24 family metallopeptidase</fullName>
    </submittedName>
</protein>
<accession>A0A939TMA8</accession>